<evidence type="ECO:0000313" key="1">
    <source>
        <dbReference type="EMBL" id="KAI9904373.1"/>
    </source>
</evidence>
<name>A0ACC0VFX9_9HYPO</name>
<evidence type="ECO:0000313" key="2">
    <source>
        <dbReference type="Proteomes" id="UP001163324"/>
    </source>
</evidence>
<organism evidence="1 2">
    <name type="scientific">Trichothecium roseum</name>
    <dbReference type="NCBI Taxonomy" id="47278"/>
    <lineage>
        <taxon>Eukaryota</taxon>
        <taxon>Fungi</taxon>
        <taxon>Dikarya</taxon>
        <taxon>Ascomycota</taxon>
        <taxon>Pezizomycotina</taxon>
        <taxon>Sordariomycetes</taxon>
        <taxon>Hypocreomycetidae</taxon>
        <taxon>Hypocreales</taxon>
        <taxon>Hypocreales incertae sedis</taxon>
        <taxon>Trichothecium</taxon>
    </lineage>
</organism>
<keyword evidence="2" id="KW-1185">Reference proteome</keyword>
<accession>A0ACC0VFX9</accession>
<reference evidence="1" key="1">
    <citation type="submission" date="2022-10" db="EMBL/GenBank/DDBJ databases">
        <title>Complete Genome of Trichothecium roseum strain YXFP-22015, a Plant Pathogen Isolated from Citrus.</title>
        <authorList>
            <person name="Wang Y."/>
            <person name="Zhu L."/>
        </authorList>
    </citation>
    <scope>NUCLEOTIDE SEQUENCE</scope>
    <source>
        <strain evidence="1">YXFP-22015</strain>
    </source>
</reference>
<comment type="caution">
    <text evidence="1">The sequence shown here is derived from an EMBL/GenBank/DDBJ whole genome shotgun (WGS) entry which is preliminary data.</text>
</comment>
<proteinExistence type="predicted"/>
<dbReference type="EMBL" id="CM047940">
    <property type="protein sequence ID" value="KAI9904373.1"/>
    <property type="molecule type" value="Genomic_DNA"/>
</dbReference>
<gene>
    <name evidence="1" type="ORF">N3K66_000902</name>
</gene>
<dbReference type="Proteomes" id="UP001163324">
    <property type="component" value="Chromosome 1"/>
</dbReference>
<protein>
    <submittedName>
        <fullName evidence="1">Uncharacterized protein</fullName>
    </submittedName>
</protein>
<sequence length="782" mass="87146">MDSPNSTGPKQRNRRIAERDRKRAVKACDGCRRLKEKCDGGVPCRRCIRLRRKCEFVTPAVGRHVDLGVGTSAPQQDNSEQTQRLEYMQRLLSHYVGNISTDTDTLRDLVQSVEQDKSPVEKEEESHSQESNEPEPEKEGISVVPVGNNITHYSGEYSHWNFSMRIKQWIEQCVSDQTRNIGGDATSYKEFWRAEELQSPSEALTALTSLPPRYVTDFLVHTFFKHAETNYFYIDQRWLRARIDNAYNDAASFTRRDVGTICIIFIVLAIGTQYAYLDRPFGSANEDTSEVRPFSEDAIGMNFYRQVCKLIPDVITVASLESVQACLLIGLYTLPLDAAGISYVYLNLAVRLAIQNGMHRKYPGQGLDPMVRETRNRVWWTAYTTERRISIFHGRPLSIAPGDVEADLPMHRDDLGFSTTASHLTLIQVTLELHQTLAKMSAEISGLQNYKKQEFTNAVTRLLELNNALKTWWDSIPDSVIRKGEVAPEALRRSQLHLKIEYCMVRMYAGRPFITLRTSSSRKTPGSTAWPMESMPKKPSTPKTRRKDPRSLLVEDCIDAALSIIDICKTLHSGIGLARASYTEFSACRVALLVIVTQCLLEKSPNLRQALRIGLGMLRNMSAGGESARSEASLIEAFDRAIARLDAAEDAAISSGAQAESDYARFKQWEVMWQTDPTVQQGIQGTQTHPGGVSNMQIPGGEAASAAGVQGTPQLVNEDGSGLGFERLEYAFGPSSSGVQVPGADWNFASFPQNMDEFSSMFSLVPSPEGLGSTSNSFGGWT</sequence>